<keyword evidence="1 2" id="KW-0238">DNA-binding</keyword>
<organism evidence="4 5">
    <name type="scientific">Actinocorallia aurantiaca</name>
    <dbReference type="NCBI Taxonomy" id="46204"/>
    <lineage>
        <taxon>Bacteria</taxon>
        <taxon>Bacillati</taxon>
        <taxon>Actinomycetota</taxon>
        <taxon>Actinomycetes</taxon>
        <taxon>Streptosporangiales</taxon>
        <taxon>Thermomonosporaceae</taxon>
        <taxon>Actinocorallia</taxon>
    </lineage>
</organism>
<protein>
    <recommendedName>
        <fullName evidence="6">Single-stranded DNA-binding protein</fullName>
    </recommendedName>
</protein>
<dbReference type="RefSeq" id="WP_344457701.1">
    <property type="nucleotide sequence ID" value="NZ_BAAATZ010000037.1"/>
</dbReference>
<keyword evidence="5" id="KW-1185">Reference proteome</keyword>
<sequence>MDEALTTLVGWVAARPLYTVTRSGVPFLSLRAGMTPRRFNRETGLWEDREPTFFAVSCWRSLAENANASGLVPGTPIVAHGRLRVREYEQAGERRFTVELEALALGPDLTRGKVVFQRVTKGGVLTIEDRAEAASLSDRAAGLSATPAPRPGREPGGSGEPDEEGPEEEVKEAA</sequence>
<evidence type="ECO:0000256" key="2">
    <source>
        <dbReference type="PROSITE-ProRule" id="PRU00252"/>
    </source>
</evidence>
<dbReference type="SUPFAM" id="SSF50249">
    <property type="entry name" value="Nucleic acid-binding proteins"/>
    <property type="match status" value="1"/>
</dbReference>
<dbReference type="InterPro" id="IPR012340">
    <property type="entry name" value="NA-bd_OB-fold"/>
</dbReference>
<evidence type="ECO:0008006" key="6">
    <source>
        <dbReference type="Google" id="ProtNLM"/>
    </source>
</evidence>
<reference evidence="5" key="1">
    <citation type="journal article" date="2019" name="Int. J. Syst. Evol. Microbiol.">
        <title>The Global Catalogue of Microorganisms (GCM) 10K type strain sequencing project: providing services to taxonomists for standard genome sequencing and annotation.</title>
        <authorList>
            <consortium name="The Broad Institute Genomics Platform"/>
            <consortium name="The Broad Institute Genome Sequencing Center for Infectious Disease"/>
            <person name="Wu L."/>
            <person name="Ma J."/>
        </authorList>
    </citation>
    <scope>NUCLEOTIDE SEQUENCE [LARGE SCALE GENOMIC DNA]</scope>
    <source>
        <strain evidence="5">JCM 8201</strain>
    </source>
</reference>
<dbReference type="CDD" id="cd04496">
    <property type="entry name" value="SSB_OBF"/>
    <property type="match status" value="1"/>
</dbReference>
<evidence type="ECO:0000313" key="4">
    <source>
        <dbReference type="EMBL" id="GAA2738107.1"/>
    </source>
</evidence>
<comment type="caution">
    <text evidence="4">The sequence shown here is derived from an EMBL/GenBank/DDBJ whole genome shotgun (WGS) entry which is preliminary data.</text>
</comment>
<evidence type="ECO:0000256" key="1">
    <source>
        <dbReference type="ARBA" id="ARBA00023125"/>
    </source>
</evidence>
<proteinExistence type="predicted"/>
<dbReference type="Gene3D" id="2.40.50.140">
    <property type="entry name" value="Nucleic acid-binding proteins"/>
    <property type="match status" value="1"/>
</dbReference>
<feature type="compositionally biased region" description="Acidic residues" evidence="3">
    <location>
        <begin position="160"/>
        <end position="174"/>
    </location>
</feature>
<dbReference type="Proteomes" id="UP001501842">
    <property type="component" value="Unassembled WGS sequence"/>
</dbReference>
<dbReference type="Pfam" id="PF00436">
    <property type="entry name" value="SSB"/>
    <property type="match status" value="1"/>
</dbReference>
<gene>
    <name evidence="4" type="ORF">GCM10010439_70820</name>
</gene>
<accession>A0ABP6H831</accession>
<evidence type="ECO:0000256" key="3">
    <source>
        <dbReference type="SAM" id="MobiDB-lite"/>
    </source>
</evidence>
<feature type="region of interest" description="Disordered" evidence="3">
    <location>
        <begin position="135"/>
        <end position="174"/>
    </location>
</feature>
<evidence type="ECO:0000313" key="5">
    <source>
        <dbReference type="Proteomes" id="UP001501842"/>
    </source>
</evidence>
<dbReference type="EMBL" id="BAAATZ010000037">
    <property type="protein sequence ID" value="GAA2738107.1"/>
    <property type="molecule type" value="Genomic_DNA"/>
</dbReference>
<dbReference type="InterPro" id="IPR000424">
    <property type="entry name" value="Primosome_PriB/ssb"/>
</dbReference>
<name>A0ABP6H831_9ACTN</name>
<dbReference type="PROSITE" id="PS50935">
    <property type="entry name" value="SSB"/>
    <property type="match status" value="1"/>
</dbReference>